<evidence type="ECO:0000313" key="4">
    <source>
        <dbReference type="Proteomes" id="UP000184028"/>
    </source>
</evidence>
<reference evidence="4" key="1">
    <citation type="submission" date="2016-11" db="EMBL/GenBank/DDBJ databases">
        <authorList>
            <person name="Varghese N."/>
            <person name="Submissions S."/>
        </authorList>
    </citation>
    <scope>NUCLEOTIDE SEQUENCE [LARGE SCALE GENOMIC DNA]</scope>
    <source>
        <strain evidence="4">DSM 24724</strain>
    </source>
</reference>
<keyword evidence="4" id="KW-1185">Reference proteome</keyword>
<dbReference type="Proteomes" id="UP000184028">
    <property type="component" value="Unassembled WGS sequence"/>
</dbReference>
<accession>A0A1M7JYS2</accession>
<keyword evidence="1" id="KW-1133">Transmembrane helix</keyword>
<evidence type="ECO:0000256" key="1">
    <source>
        <dbReference type="SAM" id="Phobius"/>
    </source>
</evidence>
<dbReference type="InterPro" id="IPR025698">
    <property type="entry name" value="2TM_dom"/>
</dbReference>
<gene>
    <name evidence="3" type="ORF">SAMN05444484_10789</name>
</gene>
<dbReference type="STRING" id="946677.SAMN05444484_10789"/>
<dbReference type="EMBL" id="FRBT01000007">
    <property type="protein sequence ID" value="SHM57687.1"/>
    <property type="molecule type" value="Genomic_DNA"/>
</dbReference>
<evidence type="ECO:0000259" key="2">
    <source>
        <dbReference type="Pfam" id="PF13239"/>
    </source>
</evidence>
<feature type="domain" description="2TM" evidence="2">
    <location>
        <begin position="18"/>
        <end position="95"/>
    </location>
</feature>
<dbReference type="Pfam" id="PF13239">
    <property type="entry name" value="2TM"/>
    <property type="match status" value="1"/>
</dbReference>
<protein>
    <submittedName>
        <fullName evidence="3">2TM domain-containing protein</fullName>
    </submittedName>
</protein>
<proteinExistence type="predicted"/>
<keyword evidence="1" id="KW-0812">Transmembrane</keyword>
<dbReference type="OrthoDB" id="8965954at2"/>
<name>A0A1M7JYS2_9FLAO</name>
<feature type="transmembrane region" description="Helical" evidence="1">
    <location>
        <begin position="60"/>
        <end position="81"/>
    </location>
</feature>
<dbReference type="AlphaFoldDB" id="A0A1M7JYS2"/>
<feature type="transmembrane region" description="Helical" evidence="1">
    <location>
        <begin position="28"/>
        <end position="48"/>
    </location>
</feature>
<keyword evidence="1" id="KW-0472">Membrane</keyword>
<sequence length="105" mass="12630">MGVIMEVNLNEEDKYYLAKKRVEEIKGFYGNLTAFVAVNVVLIFINLYTSPNHLWFYWPLMWWGVGVVFHGLKVFKVFPVLGKDWEEKKIKELMEKERQSRNKWQ</sequence>
<organism evidence="3 4">
    <name type="scientific">Flavobacterium chilense</name>
    <dbReference type="NCBI Taxonomy" id="946677"/>
    <lineage>
        <taxon>Bacteria</taxon>
        <taxon>Pseudomonadati</taxon>
        <taxon>Bacteroidota</taxon>
        <taxon>Flavobacteriia</taxon>
        <taxon>Flavobacteriales</taxon>
        <taxon>Flavobacteriaceae</taxon>
        <taxon>Flavobacterium</taxon>
    </lineage>
</organism>
<evidence type="ECO:0000313" key="3">
    <source>
        <dbReference type="EMBL" id="SHM57687.1"/>
    </source>
</evidence>